<accession>A0A811R4H1</accession>
<dbReference type="Gene3D" id="2.10.310.10">
    <property type="entry name" value="Serpins superfamily"/>
    <property type="match status" value="1"/>
</dbReference>
<dbReference type="InterPro" id="IPR023796">
    <property type="entry name" value="Serpin_dom"/>
</dbReference>
<dbReference type="InterPro" id="IPR036186">
    <property type="entry name" value="Serpin_sf"/>
</dbReference>
<feature type="domain" description="Serpin" evidence="2">
    <location>
        <begin position="1"/>
        <end position="228"/>
    </location>
</feature>
<dbReference type="Proteomes" id="UP000604825">
    <property type="component" value="Unassembled WGS sequence"/>
</dbReference>
<dbReference type="OrthoDB" id="675650at2759"/>
<dbReference type="EMBL" id="CAJGYO010000013">
    <property type="protein sequence ID" value="CAD6264960.1"/>
    <property type="molecule type" value="Genomic_DNA"/>
</dbReference>
<evidence type="ECO:0000313" key="3">
    <source>
        <dbReference type="EMBL" id="CAD6264960.1"/>
    </source>
</evidence>
<evidence type="ECO:0000313" key="4">
    <source>
        <dbReference type="Proteomes" id="UP000604825"/>
    </source>
</evidence>
<dbReference type="SMART" id="SM00093">
    <property type="entry name" value="SERPIN"/>
    <property type="match status" value="1"/>
</dbReference>
<protein>
    <recommendedName>
        <fullName evidence="2">Serpin domain-containing protein</fullName>
    </recommendedName>
</protein>
<dbReference type="Gene3D" id="2.30.39.10">
    <property type="entry name" value="Alpha-1-antitrypsin, domain 1"/>
    <property type="match status" value="1"/>
</dbReference>
<evidence type="ECO:0000256" key="1">
    <source>
        <dbReference type="RuleBase" id="RU000411"/>
    </source>
</evidence>
<dbReference type="AlphaFoldDB" id="A0A811R4H1"/>
<dbReference type="SUPFAM" id="SSF56574">
    <property type="entry name" value="Serpins"/>
    <property type="match status" value="1"/>
</dbReference>
<keyword evidence="4" id="KW-1185">Reference proteome</keyword>
<comment type="caution">
    <text evidence="3">The sequence shown here is derived from an EMBL/GenBank/DDBJ whole genome shotgun (WGS) entry which is preliminary data.</text>
</comment>
<dbReference type="PANTHER" id="PTHR11461:SF379">
    <property type="entry name" value="SERPIN DOMAIN-CONTAINING PROTEIN"/>
    <property type="match status" value="1"/>
</dbReference>
<proteinExistence type="inferred from homology"/>
<dbReference type="InterPro" id="IPR000215">
    <property type="entry name" value="Serpin_fam"/>
</dbReference>
<dbReference type="GO" id="GO:0004867">
    <property type="term" value="F:serine-type endopeptidase inhibitor activity"/>
    <property type="evidence" value="ECO:0007669"/>
    <property type="project" value="InterPro"/>
</dbReference>
<dbReference type="GO" id="GO:0005615">
    <property type="term" value="C:extracellular space"/>
    <property type="evidence" value="ECO:0007669"/>
    <property type="project" value="InterPro"/>
</dbReference>
<comment type="similarity">
    <text evidence="1">Belongs to the serpin family.</text>
</comment>
<dbReference type="InterPro" id="IPR042185">
    <property type="entry name" value="Serpin_sf_2"/>
</dbReference>
<reference evidence="3" key="1">
    <citation type="submission" date="2020-10" db="EMBL/GenBank/DDBJ databases">
        <authorList>
            <person name="Han B."/>
            <person name="Lu T."/>
            <person name="Zhao Q."/>
            <person name="Huang X."/>
            <person name="Zhao Y."/>
        </authorList>
    </citation>
    <scope>NUCLEOTIDE SEQUENCE</scope>
</reference>
<dbReference type="Gene3D" id="6.20.40.10">
    <property type="match status" value="1"/>
</dbReference>
<dbReference type="PANTHER" id="PTHR11461">
    <property type="entry name" value="SERINE PROTEASE INHIBITOR, SERPIN"/>
    <property type="match status" value="1"/>
</dbReference>
<sequence>MPFDKEDTETRRFQRLDGSQVRTPFMRGRGSQAVMEYDGFKVLKLTYHPHCLPHWQDKYGRGRNRNTKQQEDERPRFSMCIFLPDDHDGLPRLMDKMASCPSFLWDHMPSESVKVSELRLPKFKLSFSNRINGVLKAMGIEAAFEEDTADLSDMLERENHLVSEHVFHEVVVEVNEEGTEAAASTACVIRKLCSCGLPVNFVADHPFAFFVVEEVSGVVVFMGHLLDPTKSEHEA</sequence>
<dbReference type="Pfam" id="PF00079">
    <property type="entry name" value="Serpin"/>
    <property type="match status" value="1"/>
</dbReference>
<evidence type="ECO:0000259" key="2">
    <source>
        <dbReference type="SMART" id="SM00093"/>
    </source>
</evidence>
<organism evidence="3 4">
    <name type="scientific">Miscanthus lutarioriparius</name>
    <dbReference type="NCBI Taxonomy" id="422564"/>
    <lineage>
        <taxon>Eukaryota</taxon>
        <taxon>Viridiplantae</taxon>
        <taxon>Streptophyta</taxon>
        <taxon>Embryophyta</taxon>
        <taxon>Tracheophyta</taxon>
        <taxon>Spermatophyta</taxon>
        <taxon>Magnoliopsida</taxon>
        <taxon>Liliopsida</taxon>
        <taxon>Poales</taxon>
        <taxon>Poaceae</taxon>
        <taxon>PACMAD clade</taxon>
        <taxon>Panicoideae</taxon>
        <taxon>Andropogonodae</taxon>
        <taxon>Andropogoneae</taxon>
        <taxon>Saccharinae</taxon>
        <taxon>Miscanthus</taxon>
    </lineage>
</organism>
<name>A0A811R4H1_9POAL</name>
<gene>
    <name evidence="3" type="ORF">NCGR_LOCUS48265</name>
</gene>